<name>A0A8E2DSD1_9APHY</name>
<feature type="compositionally biased region" description="Basic and acidic residues" evidence="1">
    <location>
        <begin position="707"/>
        <end position="727"/>
    </location>
</feature>
<feature type="compositionally biased region" description="Pro residues" evidence="1">
    <location>
        <begin position="593"/>
        <end position="610"/>
    </location>
</feature>
<feature type="region of interest" description="Disordered" evidence="1">
    <location>
        <begin position="76"/>
        <end position="101"/>
    </location>
</feature>
<feature type="region of interest" description="Disordered" evidence="1">
    <location>
        <begin position="1"/>
        <end position="42"/>
    </location>
</feature>
<dbReference type="EMBL" id="KV722341">
    <property type="protein sequence ID" value="OCH94739.1"/>
    <property type="molecule type" value="Genomic_DNA"/>
</dbReference>
<reference evidence="2 3" key="1">
    <citation type="submission" date="2016-07" db="EMBL/GenBank/DDBJ databases">
        <title>Draft genome of the white-rot fungus Obba rivulosa 3A-2.</title>
        <authorList>
            <consortium name="DOE Joint Genome Institute"/>
            <person name="Miettinen O."/>
            <person name="Riley R."/>
            <person name="Acob R."/>
            <person name="Barry K."/>
            <person name="Cullen D."/>
            <person name="De Vries R."/>
            <person name="Hainaut M."/>
            <person name="Hatakka A."/>
            <person name="Henrissat B."/>
            <person name="Hilden K."/>
            <person name="Kuo R."/>
            <person name="Labutti K."/>
            <person name="Lipzen A."/>
            <person name="Makela M.R."/>
            <person name="Sandor L."/>
            <person name="Spatafora J.W."/>
            <person name="Grigoriev I.V."/>
            <person name="Hibbett D.S."/>
        </authorList>
    </citation>
    <scope>NUCLEOTIDE SEQUENCE [LARGE SCALE GENOMIC DNA]</scope>
    <source>
        <strain evidence="2 3">3A-2</strain>
    </source>
</reference>
<protein>
    <submittedName>
        <fullName evidence="2">Uncharacterized protein</fullName>
    </submittedName>
</protein>
<feature type="compositionally biased region" description="Polar residues" evidence="1">
    <location>
        <begin position="625"/>
        <end position="655"/>
    </location>
</feature>
<feature type="compositionally biased region" description="Basic and acidic residues" evidence="1">
    <location>
        <begin position="846"/>
        <end position="856"/>
    </location>
</feature>
<feature type="compositionally biased region" description="Polar residues" evidence="1">
    <location>
        <begin position="806"/>
        <end position="819"/>
    </location>
</feature>
<feature type="region of interest" description="Disordered" evidence="1">
    <location>
        <begin position="707"/>
        <end position="750"/>
    </location>
</feature>
<feature type="compositionally biased region" description="Low complexity" evidence="1">
    <location>
        <begin position="8"/>
        <end position="19"/>
    </location>
</feature>
<keyword evidence="3" id="KW-1185">Reference proteome</keyword>
<dbReference type="OrthoDB" id="3231532at2759"/>
<organism evidence="2 3">
    <name type="scientific">Obba rivulosa</name>
    <dbReference type="NCBI Taxonomy" id="1052685"/>
    <lineage>
        <taxon>Eukaryota</taxon>
        <taxon>Fungi</taxon>
        <taxon>Dikarya</taxon>
        <taxon>Basidiomycota</taxon>
        <taxon>Agaricomycotina</taxon>
        <taxon>Agaricomycetes</taxon>
        <taxon>Polyporales</taxon>
        <taxon>Gelatoporiaceae</taxon>
        <taxon>Obba</taxon>
    </lineage>
</organism>
<feature type="compositionally biased region" description="Basic and acidic residues" evidence="1">
    <location>
        <begin position="780"/>
        <end position="797"/>
    </location>
</feature>
<feature type="compositionally biased region" description="Low complexity" evidence="1">
    <location>
        <begin position="342"/>
        <end position="351"/>
    </location>
</feature>
<evidence type="ECO:0000313" key="3">
    <source>
        <dbReference type="Proteomes" id="UP000250043"/>
    </source>
</evidence>
<gene>
    <name evidence="2" type="ORF">OBBRIDRAFT_884524</name>
</gene>
<sequence length="1089" mass="117346">MLRREQSRASAATAHSADAPQPRFKEIPQAPSRKLSRGKTELGKKGLLSRKFVKQTADSPIEKFLDATATSSFQTLSSIDKEKEREGSVESTFPEPPSFHSVSIIPDTLAELPSWYRSEVEWAAASAAHIRANFPLHDPSGPRYYRNRHLLPPLRQTDAPTTFSPSFPPMPSAPDRAQDPARMPARSRTPSGSPLPTPSSSQVRIHDPNGRVRTRKTSQNGNDNVDMLDVTDPWGSNFHHRSPYDVGVHSERSASGPEPESPTSPVASRPRRRSFNAGIGRHKTVTPSPLSQSTSAIHLHSYDESDHHLPRRLTKRRKPFAGLFGGHHSAHKRTIDKPAPPSSSHASSPQSTKSEQGLARRRSTKRDSALPTSSSVSSPPLAGAGHPDKRGSMLGRLARRFSILRKPDTSKSPISHDWQDVTSPDTLGRQSSSGVAPSGETQRSSVHPSKSQEPVKRVPPPNLAAECPLSASRSVASKDDNASMTSESLGSPVRGKLTVANPDEPSDNDATPVKAEAQLPPPRPPQREPSISADVQSVSPDVRSAKEDAYEHIPEIPGSDVSSIKPADAAQSAQLPPSVLLGSEAAPDDKTPMPKPSPPLPAVPLAPSNPPLDYDYDHTLPPTPKSSRPSSLALTERPQSSSVRFSQTEQTLSRAASLTTVLTSGISSTVLDDSPLSRVSILANPPTPHAIPAVLIPDISTMPKIVTKQDRVAPSESSPTKEKDGSRRVKNSKGRQTETFMLVRSPSGTVHPQGEVILAMGEQWAVVESPIDTSKRTRAKDRSRSHDPADDRVEETTPKLQLTADGPTSYSRARPSTSPIRGGADASRRAESHGRVAAAADEQSPETDRGRQHRNDSSTTKSPSLSRDEHRASLGRNLSARTSGSARPTSGLPSAAEMSTLRAKDAWEMERLWKARSMAYGPDGVPIVSTPPTIGDNSRPSTITSSDFHHVGTIPSTTDVHRLASMPVTHGSSHAYYSVQKPAHRSNSTTHAHMPSASQVDIYSSHTVQPSTRASNTHHHHSQSPRPNSGRTPTSGSPTDPTPFRHNPLPEPPRMVSYQAPPLPPSLAGPRDSTASEFRTKHAGLTTTH</sequence>
<dbReference type="Proteomes" id="UP000250043">
    <property type="component" value="Unassembled WGS sequence"/>
</dbReference>
<feature type="compositionally biased region" description="Low complexity" evidence="1">
    <location>
        <begin position="369"/>
        <end position="385"/>
    </location>
</feature>
<feature type="region of interest" description="Disordered" evidence="1">
    <location>
        <begin position="321"/>
        <end position="655"/>
    </location>
</feature>
<dbReference type="AlphaFoldDB" id="A0A8E2DSD1"/>
<feature type="region of interest" description="Disordered" evidence="1">
    <location>
        <begin position="154"/>
        <end position="294"/>
    </location>
</feature>
<feature type="compositionally biased region" description="Basic residues" evidence="1">
    <location>
        <begin position="269"/>
        <end position="284"/>
    </location>
</feature>
<feature type="compositionally biased region" description="Polar residues" evidence="1">
    <location>
        <begin position="879"/>
        <end position="892"/>
    </location>
</feature>
<feature type="compositionally biased region" description="Basic and acidic residues" evidence="1">
    <location>
        <begin position="79"/>
        <end position="88"/>
    </location>
</feature>
<feature type="compositionally biased region" description="Polar residues" evidence="1">
    <location>
        <begin position="285"/>
        <end position="294"/>
    </location>
</feature>
<feature type="compositionally biased region" description="Polar residues" evidence="1">
    <location>
        <begin position="420"/>
        <end position="452"/>
    </location>
</feature>
<feature type="region of interest" description="Disordered" evidence="1">
    <location>
        <begin position="768"/>
        <end position="899"/>
    </location>
</feature>
<feature type="compositionally biased region" description="Basic and acidic residues" evidence="1">
    <location>
        <begin position="543"/>
        <end position="554"/>
    </location>
</feature>
<evidence type="ECO:0000256" key="1">
    <source>
        <dbReference type="SAM" id="MobiDB-lite"/>
    </source>
</evidence>
<feature type="compositionally biased region" description="Low complexity" evidence="1">
    <location>
        <begin position="186"/>
        <end position="201"/>
    </location>
</feature>
<feature type="region of interest" description="Disordered" evidence="1">
    <location>
        <begin position="1007"/>
        <end position="1089"/>
    </location>
</feature>
<proteinExistence type="predicted"/>
<accession>A0A8E2DSD1</accession>
<feature type="compositionally biased region" description="Low complexity" evidence="1">
    <location>
        <begin position="1029"/>
        <end position="1039"/>
    </location>
</feature>
<evidence type="ECO:0000313" key="2">
    <source>
        <dbReference type="EMBL" id="OCH94739.1"/>
    </source>
</evidence>